<dbReference type="EMBL" id="CP073720">
    <property type="protein sequence ID" value="UWP80427.1"/>
    <property type="molecule type" value="Genomic_DNA"/>
</dbReference>
<name>A0ABY5VTA2_9ACTN</name>
<dbReference type="Gene3D" id="1.10.600.10">
    <property type="entry name" value="Farnesyl Diphosphate Synthase"/>
    <property type="match status" value="1"/>
</dbReference>
<accession>A0ABY5VTA2</accession>
<reference evidence="2" key="2">
    <citation type="submission" date="2022-09" db="EMBL/GenBank/DDBJ databases">
        <title>Biosynthetic gene clusters of Dactylosporangioum fulvum.</title>
        <authorList>
            <person name="Caradec T."/>
        </authorList>
    </citation>
    <scope>NUCLEOTIDE SEQUENCE</scope>
    <source>
        <strain evidence="2">NRRL B-16292</strain>
    </source>
</reference>
<protein>
    <submittedName>
        <fullName evidence="2">Polyprenyl synthetase family protein</fullName>
    </submittedName>
</protein>
<comment type="similarity">
    <text evidence="1">Belongs to the FPP/GGPP synthase family.</text>
</comment>
<gene>
    <name evidence="2" type="ORF">Dfulv_35435</name>
</gene>
<dbReference type="InterPro" id="IPR008949">
    <property type="entry name" value="Isoprenoid_synthase_dom_sf"/>
</dbReference>
<sequence>MASLKDRRLWGYRMVDVAEVVGAVEDDLTALLARLRASGDVADEAMAEFLGSFLGNLAARGSTGAVNVMIRLPLLVHAAETGDPAGGRPAAVVHLLWWAAARYLDDLADGGPEIRADPARFNAGILAALGVGSHLPIRLVGEVGVPDATKVAALAELSRGWLDGISGQLLDYSARPAGATVASVLASYAGKTGAPYAMATAMAACLAGADPGRVDRWRDVGRRFGVLRQLTNDQRDLVTGRDEDIRNGAATFLVMLLLDGVPAAQRSALLALYASAATSAAARAEFKMRLTAPENLRSYHGRVDGMLAEVHGALHTLGGAQPYTAALHALIDEAMLAFPLPAAG</sequence>
<dbReference type="Pfam" id="PF00348">
    <property type="entry name" value="polyprenyl_synt"/>
    <property type="match status" value="1"/>
</dbReference>
<dbReference type="Proteomes" id="UP001059617">
    <property type="component" value="Chromosome"/>
</dbReference>
<proteinExistence type="inferred from homology"/>
<evidence type="ECO:0000313" key="2">
    <source>
        <dbReference type="EMBL" id="UWP80427.1"/>
    </source>
</evidence>
<dbReference type="RefSeq" id="WP_259858187.1">
    <property type="nucleotide sequence ID" value="NZ_BAAAST010000042.1"/>
</dbReference>
<keyword evidence="3" id="KW-1185">Reference proteome</keyword>
<evidence type="ECO:0000313" key="3">
    <source>
        <dbReference type="Proteomes" id="UP001059617"/>
    </source>
</evidence>
<dbReference type="InterPro" id="IPR000092">
    <property type="entry name" value="Polyprenyl_synt"/>
</dbReference>
<evidence type="ECO:0000256" key="1">
    <source>
        <dbReference type="RuleBase" id="RU004466"/>
    </source>
</evidence>
<organism evidence="2 3">
    <name type="scientific">Dactylosporangium fulvum</name>
    <dbReference type="NCBI Taxonomy" id="53359"/>
    <lineage>
        <taxon>Bacteria</taxon>
        <taxon>Bacillati</taxon>
        <taxon>Actinomycetota</taxon>
        <taxon>Actinomycetes</taxon>
        <taxon>Micromonosporales</taxon>
        <taxon>Micromonosporaceae</taxon>
        <taxon>Dactylosporangium</taxon>
    </lineage>
</organism>
<dbReference type="SUPFAM" id="SSF48576">
    <property type="entry name" value="Terpenoid synthases"/>
    <property type="match status" value="1"/>
</dbReference>
<keyword evidence="1" id="KW-0808">Transferase</keyword>
<reference evidence="2" key="1">
    <citation type="submission" date="2021-04" db="EMBL/GenBank/DDBJ databases">
        <authorList>
            <person name="Hartkoorn R.C."/>
            <person name="Beaudoing E."/>
            <person name="Hot D."/>
        </authorList>
    </citation>
    <scope>NUCLEOTIDE SEQUENCE</scope>
    <source>
        <strain evidence="2">NRRL B-16292</strain>
    </source>
</reference>